<feature type="transmembrane region" description="Helical" evidence="6">
    <location>
        <begin position="117"/>
        <end position="136"/>
    </location>
</feature>
<evidence type="ECO:0000256" key="2">
    <source>
        <dbReference type="ARBA" id="ARBA00022475"/>
    </source>
</evidence>
<proteinExistence type="predicted"/>
<keyword evidence="9" id="KW-1185">Reference proteome</keyword>
<feature type="transmembrane region" description="Helical" evidence="6">
    <location>
        <begin position="165"/>
        <end position="183"/>
    </location>
</feature>
<evidence type="ECO:0000256" key="1">
    <source>
        <dbReference type="ARBA" id="ARBA00004651"/>
    </source>
</evidence>
<dbReference type="PANTHER" id="PTHR30482:SF10">
    <property type="entry name" value="HIGH-AFFINITY BRANCHED-CHAIN AMINO ACID TRANSPORT PROTEIN BRAE"/>
    <property type="match status" value="1"/>
</dbReference>
<keyword evidence="4 6" id="KW-1133">Transmembrane helix</keyword>
<feature type="transmembrane region" description="Helical" evidence="6">
    <location>
        <begin position="89"/>
        <end position="110"/>
    </location>
</feature>
<evidence type="ECO:0000313" key="7">
    <source>
        <dbReference type="EMBL" id="MCG4745807.1"/>
    </source>
</evidence>
<dbReference type="GO" id="GO:0005886">
    <property type="term" value="C:plasma membrane"/>
    <property type="evidence" value="ECO:0007669"/>
    <property type="project" value="UniProtKB-SubCell"/>
</dbReference>
<keyword evidence="3 6" id="KW-0812">Transmembrane</keyword>
<accession>A0AAW5BPR1</accession>
<organism evidence="7 10">
    <name type="scientific">Enterocloster aldenensis</name>
    <dbReference type="NCBI Taxonomy" id="358742"/>
    <lineage>
        <taxon>Bacteria</taxon>
        <taxon>Bacillati</taxon>
        <taxon>Bacillota</taxon>
        <taxon>Clostridia</taxon>
        <taxon>Lachnospirales</taxon>
        <taxon>Lachnospiraceae</taxon>
        <taxon>Enterocloster</taxon>
    </lineage>
</organism>
<feature type="transmembrane region" description="Helical" evidence="6">
    <location>
        <begin position="214"/>
        <end position="232"/>
    </location>
</feature>
<evidence type="ECO:0000256" key="3">
    <source>
        <dbReference type="ARBA" id="ARBA00022692"/>
    </source>
</evidence>
<evidence type="ECO:0000256" key="5">
    <source>
        <dbReference type="ARBA" id="ARBA00023136"/>
    </source>
</evidence>
<feature type="transmembrane region" description="Helical" evidence="6">
    <location>
        <begin position="34"/>
        <end position="52"/>
    </location>
</feature>
<dbReference type="EMBL" id="JAAITT010000006">
    <property type="protein sequence ID" value="NSJ48249.1"/>
    <property type="molecule type" value="Genomic_DNA"/>
</dbReference>
<dbReference type="GO" id="GO:0015658">
    <property type="term" value="F:branched-chain amino acid transmembrane transporter activity"/>
    <property type="evidence" value="ECO:0007669"/>
    <property type="project" value="InterPro"/>
</dbReference>
<evidence type="ECO:0000313" key="8">
    <source>
        <dbReference type="EMBL" id="NSJ48249.1"/>
    </source>
</evidence>
<dbReference type="EMBL" id="JAKNGE010000011">
    <property type="protein sequence ID" value="MCG4745807.1"/>
    <property type="molecule type" value="Genomic_DNA"/>
</dbReference>
<comment type="subcellular location">
    <subcellularLocation>
        <location evidence="1">Cell membrane</location>
        <topology evidence="1">Multi-pass membrane protein</topology>
    </subcellularLocation>
</comment>
<reference evidence="8" key="2">
    <citation type="submission" date="2020-02" db="EMBL/GenBank/DDBJ databases">
        <authorList>
            <person name="Littmann E."/>
            <person name="Sorbara M."/>
        </authorList>
    </citation>
    <scope>NUCLEOTIDE SEQUENCE</scope>
    <source>
        <strain evidence="8">MSK.1.17</strain>
    </source>
</reference>
<sequence>MNKSKFDPKTGAMIIFLIVFSLLVSLKMNNYTVLVVNMALINMITAYGLSIMLGMCGQLVFSGVAFMGIGAYITANLCSGRMNFILPGYAAIVVSVVLTALIAWATGILFLRLKSSFCTFATLGFVQVLYTLFLNYEPAFGGPKGIPEIRTLSAGGFVFDSYKKWYFLLLGAVIIVALLVERIRRTSLGRSLASIRDNELAAQTLGVDIYRTRVIAFVIAGAFAGLSGTLLAQHNRFISGDQFSFAKSTTIVIMSMLGGINSTPGIFVGALIVTFLPEVLRGLDKYLMFIYGIAVIIMMIFMPMGIGGAVSDFLKTMRRKNKLKS</sequence>
<dbReference type="Pfam" id="PF02653">
    <property type="entry name" value="BPD_transp_2"/>
    <property type="match status" value="1"/>
</dbReference>
<reference evidence="7" key="3">
    <citation type="submission" date="2022-01" db="EMBL/GenBank/DDBJ databases">
        <title>Collection of gut derived symbiotic bacterial strains cultured from healthy donors.</title>
        <authorList>
            <person name="Lin H."/>
            <person name="Kohout C."/>
            <person name="Waligurski E."/>
            <person name="Pamer E.G."/>
        </authorList>
    </citation>
    <scope>NUCLEOTIDE SEQUENCE</scope>
    <source>
        <strain evidence="7">DFI.6.55</strain>
    </source>
</reference>
<dbReference type="Proteomes" id="UP001299608">
    <property type="component" value="Unassembled WGS sequence"/>
</dbReference>
<dbReference type="RefSeq" id="WP_117555794.1">
    <property type="nucleotide sequence ID" value="NZ_BAABZL010000001.1"/>
</dbReference>
<keyword evidence="5 6" id="KW-0472">Membrane</keyword>
<comment type="caution">
    <text evidence="7">The sequence shown here is derived from an EMBL/GenBank/DDBJ whole genome shotgun (WGS) entry which is preliminary data.</text>
</comment>
<gene>
    <name evidence="8" type="ORF">G5B36_05990</name>
    <name evidence="7" type="ORF">L0N08_10325</name>
</gene>
<protein>
    <submittedName>
        <fullName evidence="7">Branched-chain amino acid ABC transporter permease</fullName>
    </submittedName>
</protein>
<feature type="transmembrane region" description="Helical" evidence="6">
    <location>
        <begin position="288"/>
        <end position="310"/>
    </location>
</feature>
<feature type="transmembrane region" description="Helical" evidence="6">
    <location>
        <begin position="252"/>
        <end position="276"/>
    </location>
</feature>
<evidence type="ECO:0000256" key="6">
    <source>
        <dbReference type="SAM" id="Phobius"/>
    </source>
</evidence>
<dbReference type="InterPro" id="IPR043428">
    <property type="entry name" value="LivM-like"/>
</dbReference>
<dbReference type="CDD" id="cd06581">
    <property type="entry name" value="TM_PBP1_LivM_like"/>
    <property type="match status" value="1"/>
</dbReference>
<name>A0AAW5BPR1_9FIRM</name>
<dbReference type="PANTHER" id="PTHR30482">
    <property type="entry name" value="HIGH-AFFINITY BRANCHED-CHAIN AMINO ACID TRANSPORT SYSTEM PERMEASE"/>
    <property type="match status" value="1"/>
</dbReference>
<dbReference type="GeneID" id="97204813"/>
<feature type="transmembrane region" description="Helical" evidence="6">
    <location>
        <begin position="59"/>
        <end position="77"/>
    </location>
</feature>
<evidence type="ECO:0000256" key="4">
    <source>
        <dbReference type="ARBA" id="ARBA00022989"/>
    </source>
</evidence>
<keyword evidence="2" id="KW-1003">Cell membrane</keyword>
<evidence type="ECO:0000313" key="9">
    <source>
        <dbReference type="Proteomes" id="UP000669239"/>
    </source>
</evidence>
<feature type="transmembrane region" description="Helical" evidence="6">
    <location>
        <begin position="12"/>
        <end position="28"/>
    </location>
</feature>
<evidence type="ECO:0000313" key="10">
    <source>
        <dbReference type="Proteomes" id="UP001299608"/>
    </source>
</evidence>
<reference evidence="8 9" key="1">
    <citation type="journal article" date="2020" name="Cell Host Microbe">
        <title>Functional and Genomic Variation between Human-Derived Isolates of Lachnospiraceae Reveals Inter- and Intra-Species Diversity.</title>
        <authorList>
            <person name="Sorbara M.T."/>
            <person name="Littmann E.R."/>
            <person name="Fontana E."/>
            <person name="Moody T.U."/>
            <person name="Kohout C.E."/>
            <person name="Gjonbalaj M."/>
            <person name="Eaton V."/>
            <person name="Seok R."/>
            <person name="Leiner I.M."/>
            <person name="Pamer E.G."/>
        </authorList>
    </citation>
    <scope>NUCLEOTIDE SEQUENCE [LARGE SCALE GENOMIC DNA]</scope>
    <source>
        <strain evidence="8 9">MSK.1.17</strain>
    </source>
</reference>
<dbReference type="InterPro" id="IPR001851">
    <property type="entry name" value="ABC_transp_permease"/>
</dbReference>
<dbReference type="AlphaFoldDB" id="A0AAW5BPR1"/>
<dbReference type="Proteomes" id="UP000669239">
    <property type="component" value="Unassembled WGS sequence"/>
</dbReference>